<sequence>MSLTNLALANKVFADNMRMKGTVEVPAKECKELADKSNYRVQVCNEDFSSRSLEERSERKGQGRLA</sequence>
<dbReference type="GeneID" id="19467249"/>
<accession>S3DCF7</accession>
<dbReference type="KEGG" id="glz:GLAREA_08200"/>
<dbReference type="AlphaFoldDB" id="S3DCF7"/>
<reference evidence="1 2" key="1">
    <citation type="journal article" date="2013" name="BMC Genomics">
        <title>Genomics-driven discovery of the pneumocandin biosynthetic gene cluster in the fungus Glarea lozoyensis.</title>
        <authorList>
            <person name="Chen L."/>
            <person name="Yue Q."/>
            <person name="Zhang X."/>
            <person name="Xiang M."/>
            <person name="Wang C."/>
            <person name="Li S."/>
            <person name="Che Y."/>
            <person name="Ortiz-Lopez F.J."/>
            <person name="Bills G.F."/>
            <person name="Liu X."/>
            <person name="An Z."/>
        </authorList>
    </citation>
    <scope>NUCLEOTIDE SEQUENCE [LARGE SCALE GENOMIC DNA]</scope>
    <source>
        <strain evidence="2">ATCC 20868 / MF5171</strain>
    </source>
</reference>
<keyword evidence="2" id="KW-1185">Reference proteome</keyword>
<protein>
    <submittedName>
        <fullName evidence="1">Uncharacterized protein</fullName>
    </submittedName>
</protein>
<organism evidence="1 2">
    <name type="scientific">Glarea lozoyensis (strain ATCC 20868 / MF5171)</name>
    <dbReference type="NCBI Taxonomy" id="1116229"/>
    <lineage>
        <taxon>Eukaryota</taxon>
        <taxon>Fungi</taxon>
        <taxon>Dikarya</taxon>
        <taxon>Ascomycota</taxon>
        <taxon>Pezizomycotina</taxon>
        <taxon>Leotiomycetes</taxon>
        <taxon>Helotiales</taxon>
        <taxon>Helotiaceae</taxon>
        <taxon>Glarea</taxon>
    </lineage>
</organism>
<evidence type="ECO:0000313" key="1">
    <source>
        <dbReference type="EMBL" id="EPE24348.1"/>
    </source>
</evidence>
<evidence type="ECO:0000313" key="2">
    <source>
        <dbReference type="Proteomes" id="UP000016922"/>
    </source>
</evidence>
<dbReference type="EMBL" id="KE145373">
    <property type="protein sequence ID" value="EPE24348.1"/>
    <property type="molecule type" value="Genomic_DNA"/>
</dbReference>
<gene>
    <name evidence="1" type="ORF">GLAREA_08200</name>
</gene>
<dbReference type="Proteomes" id="UP000016922">
    <property type="component" value="Unassembled WGS sequence"/>
</dbReference>
<proteinExistence type="predicted"/>
<dbReference type="RefSeq" id="XP_008088436.1">
    <property type="nucleotide sequence ID" value="XM_008090245.1"/>
</dbReference>
<dbReference type="HOGENOM" id="CLU_2831409_0_0_1"/>
<name>S3DCF7_GLAL2</name>